<comment type="caution">
    <text evidence="2">The sequence shown here is derived from an EMBL/GenBank/DDBJ whole genome shotgun (WGS) entry which is preliminary data.</text>
</comment>
<evidence type="ECO:0000313" key="3">
    <source>
        <dbReference type="Proteomes" id="UP000437736"/>
    </source>
</evidence>
<evidence type="ECO:0000256" key="1">
    <source>
        <dbReference type="SAM" id="MobiDB-lite"/>
    </source>
</evidence>
<gene>
    <name evidence="2" type="ORF">GHK86_12050</name>
</gene>
<reference evidence="2 3" key="1">
    <citation type="submission" date="2019-11" db="EMBL/GenBank/DDBJ databases">
        <title>Acidiferrimicrobium australis gen. nov., sp. nov., an acidophilic and obligately heterotrophic, member of the Actinobacteria that catalyses dissimilatory oxido- reduction of iron isolated from metal-rich acidic water in Chile.</title>
        <authorList>
            <person name="Gonzalez D."/>
            <person name="Huber K."/>
            <person name="Hedrich S."/>
            <person name="Rojas-Villalobos C."/>
            <person name="Quatrini R."/>
            <person name="Dinamarca M.A."/>
            <person name="Schwarz A."/>
            <person name="Canales C."/>
            <person name="Nancucheo I."/>
        </authorList>
    </citation>
    <scope>NUCLEOTIDE SEQUENCE [LARGE SCALE GENOMIC DNA]</scope>
    <source>
        <strain evidence="2 3">USS-CCA1</strain>
    </source>
</reference>
<feature type="region of interest" description="Disordered" evidence="1">
    <location>
        <begin position="70"/>
        <end position="94"/>
    </location>
</feature>
<evidence type="ECO:0000313" key="2">
    <source>
        <dbReference type="EMBL" id="MST33448.1"/>
    </source>
</evidence>
<sequence length="94" mass="9503">MRRARIPGAAGVDPAIGSVLDLARTATVVDVRRAVRRVASGDGTARVDAVLTHVEAAELVAALGSLMDTSTGVSRGEESTRADGPPAALAAPTR</sequence>
<accession>A0ABW9QVI4</accession>
<dbReference type="Proteomes" id="UP000437736">
    <property type="component" value="Unassembled WGS sequence"/>
</dbReference>
<proteinExistence type="predicted"/>
<dbReference type="EMBL" id="WJHE01000599">
    <property type="protein sequence ID" value="MST33448.1"/>
    <property type="molecule type" value="Genomic_DNA"/>
</dbReference>
<keyword evidence="3" id="KW-1185">Reference proteome</keyword>
<name>A0ABW9QVI4_9ACTN</name>
<protein>
    <submittedName>
        <fullName evidence="2">Uncharacterized protein</fullName>
    </submittedName>
</protein>
<organism evidence="2 3">
    <name type="scientific">Acidiferrimicrobium australe</name>
    <dbReference type="NCBI Taxonomy" id="2664430"/>
    <lineage>
        <taxon>Bacteria</taxon>
        <taxon>Bacillati</taxon>
        <taxon>Actinomycetota</taxon>
        <taxon>Acidimicrobiia</taxon>
        <taxon>Acidimicrobiales</taxon>
        <taxon>Acidimicrobiaceae</taxon>
        <taxon>Acidiferrimicrobium</taxon>
    </lineage>
</organism>